<dbReference type="PROSITE" id="PS00487">
    <property type="entry name" value="IMP_DH_GMP_RED"/>
    <property type="match status" value="1"/>
</dbReference>
<dbReference type="EC" id="1.1.1.205" evidence="15"/>
<keyword evidence="6 12" id="KW-0630">Potassium</keyword>
<dbReference type="InterPro" id="IPR046342">
    <property type="entry name" value="CBS_dom_sf"/>
</dbReference>
<accession>A0A3N0I4F9</accession>
<dbReference type="SMART" id="SM01240">
    <property type="entry name" value="IMPDH"/>
    <property type="match status" value="1"/>
</dbReference>
<evidence type="ECO:0000256" key="2">
    <source>
        <dbReference type="ARBA" id="ARBA00005502"/>
    </source>
</evidence>
<evidence type="ECO:0000256" key="9">
    <source>
        <dbReference type="ARBA" id="ARBA00023122"/>
    </source>
</evidence>
<dbReference type="Proteomes" id="UP000276568">
    <property type="component" value="Unassembled WGS sequence"/>
</dbReference>
<dbReference type="GO" id="GO:0006183">
    <property type="term" value="P:GTP biosynthetic process"/>
    <property type="evidence" value="ECO:0007669"/>
    <property type="project" value="TreeGrafter"/>
</dbReference>
<proteinExistence type="inferred from homology"/>
<feature type="domain" description="CBS" evidence="14">
    <location>
        <begin position="167"/>
        <end position="225"/>
    </location>
</feature>
<keyword evidence="3" id="KW-0479">Metal-binding</keyword>
<evidence type="ECO:0000256" key="6">
    <source>
        <dbReference type="ARBA" id="ARBA00022958"/>
    </source>
</evidence>
<evidence type="ECO:0000313" key="15">
    <source>
        <dbReference type="EMBL" id="RNM31787.1"/>
    </source>
</evidence>
<evidence type="ECO:0000313" key="16">
    <source>
        <dbReference type="Proteomes" id="UP000276568"/>
    </source>
</evidence>
<dbReference type="GO" id="GO:0003938">
    <property type="term" value="F:IMP dehydrogenase activity"/>
    <property type="evidence" value="ECO:0007669"/>
    <property type="project" value="UniProtKB-EC"/>
</dbReference>
<organism evidence="15 16">
    <name type="scientific">Absicoccus porci</name>
    <dbReference type="NCBI Taxonomy" id="2486576"/>
    <lineage>
        <taxon>Bacteria</taxon>
        <taxon>Bacillati</taxon>
        <taxon>Bacillota</taxon>
        <taxon>Erysipelotrichia</taxon>
        <taxon>Erysipelotrichales</taxon>
        <taxon>Erysipelotrichaceae</taxon>
        <taxon>Absicoccus</taxon>
    </lineage>
</organism>
<feature type="binding site" description="in other chain" evidence="12">
    <location>
        <position position="319"/>
    </location>
    <ligand>
        <name>K(+)</name>
        <dbReference type="ChEBI" id="CHEBI:29103"/>
        <note>ligand shared between two tetrameric partners</note>
    </ligand>
</feature>
<evidence type="ECO:0000256" key="1">
    <source>
        <dbReference type="ARBA" id="ARBA00001958"/>
    </source>
</evidence>
<dbReference type="SUPFAM" id="SSF51412">
    <property type="entry name" value="Inosine monophosphate dehydrogenase (IMPDH)"/>
    <property type="match status" value="1"/>
</dbReference>
<evidence type="ECO:0000259" key="14">
    <source>
        <dbReference type="PROSITE" id="PS51371"/>
    </source>
</evidence>
<keyword evidence="16" id="KW-1185">Reference proteome</keyword>
<evidence type="ECO:0000256" key="4">
    <source>
        <dbReference type="ARBA" id="ARBA00022749"/>
    </source>
</evidence>
<feature type="domain" description="CBS" evidence="14">
    <location>
        <begin position="98"/>
        <end position="163"/>
    </location>
</feature>
<dbReference type="Pfam" id="PF00478">
    <property type="entry name" value="IMPDH"/>
    <property type="match status" value="1"/>
</dbReference>
<keyword evidence="9 13" id="KW-0129">CBS domain</keyword>
<evidence type="ECO:0000256" key="11">
    <source>
        <dbReference type="PIRSR" id="PIRSR000130-3"/>
    </source>
</evidence>
<comment type="catalytic activity">
    <reaction evidence="10">
        <text>IMP + NAD(+) + H2O = XMP + NADH + H(+)</text>
        <dbReference type="Rhea" id="RHEA:11708"/>
        <dbReference type="ChEBI" id="CHEBI:15377"/>
        <dbReference type="ChEBI" id="CHEBI:15378"/>
        <dbReference type="ChEBI" id="CHEBI:57464"/>
        <dbReference type="ChEBI" id="CHEBI:57540"/>
        <dbReference type="ChEBI" id="CHEBI:57945"/>
        <dbReference type="ChEBI" id="CHEBI:58053"/>
        <dbReference type="EC" id="1.1.1.205"/>
    </reaction>
</comment>
<comment type="cofactor">
    <cofactor evidence="1">
        <name>K(+)</name>
        <dbReference type="ChEBI" id="CHEBI:29103"/>
    </cofactor>
</comment>
<feature type="binding site" description="in other chain" evidence="12">
    <location>
        <position position="316"/>
    </location>
    <ligand>
        <name>K(+)</name>
        <dbReference type="ChEBI" id="CHEBI:29103"/>
        <note>ligand shared between two tetrameric partners</note>
    </ligand>
</feature>
<evidence type="ECO:0000256" key="8">
    <source>
        <dbReference type="ARBA" id="ARBA00023027"/>
    </source>
</evidence>
<evidence type="ECO:0000256" key="7">
    <source>
        <dbReference type="ARBA" id="ARBA00023002"/>
    </source>
</evidence>
<dbReference type="NCBIfam" id="NF005493">
    <property type="entry name" value="PRK07107.1"/>
    <property type="match status" value="1"/>
</dbReference>
<dbReference type="PANTHER" id="PTHR11911">
    <property type="entry name" value="INOSINE-5-MONOPHOSPHATE DEHYDROGENASE RELATED"/>
    <property type="match status" value="1"/>
</dbReference>
<evidence type="ECO:0000256" key="10">
    <source>
        <dbReference type="ARBA" id="ARBA00048028"/>
    </source>
</evidence>
<feature type="binding site" evidence="11">
    <location>
        <begin position="261"/>
        <end position="263"/>
    </location>
    <ligand>
        <name>NAD(+)</name>
        <dbReference type="ChEBI" id="CHEBI:57540"/>
    </ligand>
</feature>
<reference evidence="15 16" key="1">
    <citation type="submission" date="2018-11" db="EMBL/GenBank/DDBJ databases">
        <title>Clostridium sp. nov., a member of the family Erysipelotrichaceae isolated from pig faeces.</title>
        <authorList>
            <person name="Chang Y.-H."/>
        </authorList>
    </citation>
    <scope>NUCLEOTIDE SEQUENCE [LARGE SCALE GENOMIC DNA]</scope>
    <source>
        <strain evidence="15 16">YH-panp20</strain>
    </source>
</reference>
<dbReference type="PROSITE" id="PS51371">
    <property type="entry name" value="CBS"/>
    <property type="match status" value="2"/>
</dbReference>
<dbReference type="InterPro" id="IPR001093">
    <property type="entry name" value="IMP_DH_GMPRt"/>
</dbReference>
<dbReference type="CDD" id="cd04601">
    <property type="entry name" value="CBS_pair_IMPDH"/>
    <property type="match status" value="1"/>
</dbReference>
<dbReference type="AlphaFoldDB" id="A0A3N0I4F9"/>
<dbReference type="InterPro" id="IPR013785">
    <property type="entry name" value="Aldolase_TIM"/>
</dbReference>
<dbReference type="PIRSF" id="PIRSF000130">
    <property type="entry name" value="IMPDH"/>
    <property type="match status" value="1"/>
</dbReference>
<keyword evidence="4" id="KW-0332">GMP biosynthesis</keyword>
<evidence type="ECO:0000256" key="12">
    <source>
        <dbReference type="PIRSR" id="PIRSR000130-4"/>
    </source>
</evidence>
<dbReference type="OrthoDB" id="9805398at2"/>
<feature type="binding site" description="in other chain" evidence="12">
    <location>
        <position position="314"/>
    </location>
    <ligand>
        <name>K(+)</name>
        <dbReference type="ChEBI" id="CHEBI:29103"/>
        <note>ligand shared between two tetrameric partners</note>
    </ligand>
</feature>
<dbReference type="InterPro" id="IPR000644">
    <property type="entry name" value="CBS_dom"/>
</dbReference>
<dbReference type="EMBL" id="RJQC01000001">
    <property type="protein sequence ID" value="RNM31787.1"/>
    <property type="molecule type" value="Genomic_DNA"/>
</dbReference>
<comment type="similarity">
    <text evidence="2">Belongs to the IMPDH/GMPR family.</text>
</comment>
<dbReference type="Pfam" id="PF00571">
    <property type="entry name" value="CBS"/>
    <property type="match status" value="1"/>
</dbReference>
<keyword evidence="8 11" id="KW-0520">NAD</keyword>
<dbReference type="InterPro" id="IPR015875">
    <property type="entry name" value="IMP_DH/GMP_Rdtase_CS"/>
</dbReference>
<evidence type="ECO:0000256" key="13">
    <source>
        <dbReference type="PROSITE-ProRule" id="PRU00703"/>
    </source>
</evidence>
<dbReference type="RefSeq" id="WP_128519946.1">
    <property type="nucleotide sequence ID" value="NZ_JALFCT010000021.1"/>
</dbReference>
<dbReference type="PANTHER" id="PTHR11911:SF111">
    <property type="entry name" value="INOSINE-5'-MONOPHOSPHATE DEHYDROGENASE"/>
    <property type="match status" value="1"/>
</dbReference>
<dbReference type="CDD" id="cd00381">
    <property type="entry name" value="IMPDH"/>
    <property type="match status" value="1"/>
</dbReference>
<evidence type="ECO:0000256" key="3">
    <source>
        <dbReference type="ARBA" id="ARBA00022723"/>
    </source>
</evidence>
<dbReference type="GO" id="GO:0006177">
    <property type="term" value="P:GMP biosynthetic process"/>
    <property type="evidence" value="ECO:0007669"/>
    <property type="project" value="UniProtKB-KW"/>
</dbReference>
<protein>
    <submittedName>
        <fullName evidence="15">IMP dehydrogenase</fullName>
        <ecNumber evidence="15">1.1.1.205</ecNumber>
    </submittedName>
</protein>
<dbReference type="FunFam" id="3.20.20.70:FF:000424">
    <property type="entry name" value="Inosine-5'-monophosphate dehydrogenase 2"/>
    <property type="match status" value="1"/>
</dbReference>
<dbReference type="InterPro" id="IPR005990">
    <property type="entry name" value="IMP_DH"/>
</dbReference>
<sequence length="503" mass="55452">MAKFFEEPSRTFNEYLLVPGYTGENCTPDRVSLKTPLVKFKKGEEPAISMNIPMVSAIMQAVSGEKLACALAQEGGISFIYGSQTIESQAAMVRRVKATKAGFVGSDSNVSPEDTLADVLALKKETGHATMAVTENGEANGKLLGIVTSRDYRISRMDPSEKVKNFMTPFDKLIVGDEDISLSEANDIIWDHKLNQLPIVDKDQKLVAFVFRKDYESHKDHPLELLDDKKRYIVGAGINTRDYEQRVPALVEAGADVLCIDSSEGFSAWQANTIKWIRDHYGDSVKVGAGNVVDEEGFRFLAEAGADFVKIGIGGGSICITREQKGIGRGQATATLDVARARDKYFEETGIYVPICSDGGIVYDYHITLALAFGADFVMLGRYFARFDEAPNKLVTVNGNYMKEYWGEGSARARNWQRYDMGGDKKMAFVEGVDSYIPYAGSLKDNVQITLSKVRHTMCNCGCLTIPELQKNAKITLVSQTSIVEGGAHDVVVRDEHFDAKEK</sequence>
<dbReference type="GO" id="GO:0046872">
    <property type="term" value="F:metal ion binding"/>
    <property type="evidence" value="ECO:0007669"/>
    <property type="project" value="UniProtKB-KW"/>
</dbReference>
<evidence type="ECO:0000256" key="5">
    <source>
        <dbReference type="ARBA" id="ARBA00022755"/>
    </source>
</evidence>
<keyword evidence="5" id="KW-0658">Purine biosynthesis</keyword>
<gene>
    <name evidence="15" type="ORF">EDX97_04335</name>
</gene>
<dbReference type="Gene3D" id="3.20.20.70">
    <property type="entry name" value="Aldolase class I"/>
    <property type="match status" value="1"/>
</dbReference>
<keyword evidence="7 15" id="KW-0560">Oxidoreductase</keyword>
<name>A0A3N0I4F9_9FIRM</name>
<comment type="caution">
    <text evidence="15">The sequence shown here is derived from an EMBL/GenBank/DDBJ whole genome shotgun (WGS) entry which is preliminary data.</text>
</comment>
<dbReference type="SUPFAM" id="SSF54631">
    <property type="entry name" value="CBS-domain pair"/>
    <property type="match status" value="1"/>
</dbReference>
<dbReference type="SMART" id="SM00116">
    <property type="entry name" value="CBS"/>
    <property type="match status" value="2"/>
</dbReference>
<feature type="binding site" evidence="11">
    <location>
        <begin position="312"/>
        <end position="314"/>
    </location>
    <ligand>
        <name>NAD(+)</name>
        <dbReference type="ChEBI" id="CHEBI:57540"/>
    </ligand>
</feature>